<dbReference type="PANTHER" id="PTHR13847:SF283">
    <property type="entry name" value="TRNA 5-METHYLAMINOMETHYL-2-THIOURIDINE BIOSYNTHESIS BIFUNCTIONAL PROTEIN MNMC"/>
    <property type="match status" value="1"/>
</dbReference>
<dbReference type="SUPFAM" id="SSF54373">
    <property type="entry name" value="FAD-linked reductases, C-terminal domain"/>
    <property type="match status" value="1"/>
</dbReference>
<dbReference type="AlphaFoldDB" id="A0A832J7M9"/>
<dbReference type="InterPro" id="IPR029063">
    <property type="entry name" value="SAM-dependent_MTases_sf"/>
</dbReference>
<feature type="region of interest" description="FAD-dependent cmnm(5)s(2)U34 oxidoreductase" evidence="10">
    <location>
        <begin position="261"/>
        <end position="649"/>
    </location>
</feature>
<keyword evidence="2 10" id="KW-0489">Methyltransferase</keyword>
<comment type="caution">
    <text evidence="13">The sequence shown here is derived from an EMBL/GenBank/DDBJ whole genome shotgun (WGS) entry which is preliminary data.</text>
</comment>
<evidence type="ECO:0000256" key="2">
    <source>
        <dbReference type="ARBA" id="ARBA00022603"/>
    </source>
</evidence>
<dbReference type="NCBIfam" id="TIGR03197">
    <property type="entry name" value="MnmC_Cterm"/>
    <property type="match status" value="1"/>
</dbReference>
<accession>A0A832J7M9</accession>
<dbReference type="Gene3D" id="3.40.50.150">
    <property type="entry name" value="Vaccinia Virus protein VP39"/>
    <property type="match status" value="1"/>
</dbReference>
<dbReference type="Proteomes" id="UP000885832">
    <property type="component" value="Unassembled WGS sequence"/>
</dbReference>
<evidence type="ECO:0000313" key="13">
    <source>
        <dbReference type="EMBL" id="HHJ81031.1"/>
    </source>
</evidence>
<dbReference type="InterPro" id="IPR047785">
    <property type="entry name" value="tRNA_MNMC2"/>
</dbReference>
<dbReference type="Pfam" id="PF01266">
    <property type="entry name" value="DAO"/>
    <property type="match status" value="1"/>
</dbReference>
<dbReference type="HAMAP" id="MF_01102">
    <property type="entry name" value="MnmC"/>
    <property type="match status" value="1"/>
</dbReference>
<reference evidence="13" key="1">
    <citation type="journal article" date="2020" name="mSystems">
        <title>Genome- and Community-Level Interaction Insights into Carbon Utilization and Element Cycling Functions of Hydrothermarchaeota in Hydrothermal Sediment.</title>
        <authorList>
            <person name="Zhou Z."/>
            <person name="Liu Y."/>
            <person name="Xu W."/>
            <person name="Pan J."/>
            <person name="Luo Z.H."/>
            <person name="Li M."/>
        </authorList>
    </citation>
    <scope>NUCLEOTIDE SEQUENCE [LARGE SCALE GENOMIC DNA]</scope>
    <source>
        <strain evidence="13">HyVt-505</strain>
    </source>
</reference>
<dbReference type="NCBIfam" id="NF002481">
    <property type="entry name" value="PRK01747.1-2"/>
    <property type="match status" value="1"/>
</dbReference>
<dbReference type="GO" id="GO:0005737">
    <property type="term" value="C:cytoplasm"/>
    <property type="evidence" value="ECO:0007669"/>
    <property type="project" value="UniProtKB-SubCell"/>
</dbReference>
<keyword evidence="6 10" id="KW-0819">tRNA processing</keyword>
<dbReference type="NCBIfam" id="NF033855">
    <property type="entry name" value="tRNA_MNMC2"/>
    <property type="match status" value="1"/>
</dbReference>
<evidence type="ECO:0000256" key="9">
    <source>
        <dbReference type="ARBA" id="ARBA00023268"/>
    </source>
</evidence>
<evidence type="ECO:0000256" key="5">
    <source>
        <dbReference type="ARBA" id="ARBA00022691"/>
    </source>
</evidence>
<keyword evidence="9 10" id="KW-0511">Multifunctional enzyme</keyword>
<dbReference type="InterPro" id="IPR023032">
    <property type="entry name" value="tRNA_MAMT_biosynth_bifunc_MnmC"/>
</dbReference>
<organism evidence="13">
    <name type="scientific">Candidatus Tenderia electrophaga</name>
    <dbReference type="NCBI Taxonomy" id="1748243"/>
    <lineage>
        <taxon>Bacteria</taxon>
        <taxon>Pseudomonadati</taxon>
        <taxon>Pseudomonadota</taxon>
        <taxon>Gammaproteobacteria</taxon>
        <taxon>Candidatus Tenderiales</taxon>
        <taxon>Candidatus Tenderiaceae</taxon>
        <taxon>Candidatus Tenderia</taxon>
    </lineage>
</organism>
<evidence type="ECO:0000256" key="10">
    <source>
        <dbReference type="HAMAP-Rule" id="MF_01102"/>
    </source>
</evidence>
<feature type="region of interest" description="tRNA (mnm(5)s(2)U34)-methyltransferase" evidence="10">
    <location>
        <begin position="1"/>
        <end position="234"/>
    </location>
</feature>
<dbReference type="GO" id="GO:0032259">
    <property type="term" value="P:methylation"/>
    <property type="evidence" value="ECO:0007669"/>
    <property type="project" value="UniProtKB-KW"/>
</dbReference>
<keyword evidence="4 10" id="KW-0808">Transferase</keyword>
<feature type="domain" description="FAD dependent oxidoreductase" evidence="11">
    <location>
        <begin position="258"/>
        <end position="617"/>
    </location>
</feature>
<dbReference type="EC" id="2.1.1.61" evidence="10"/>
<dbReference type="Gene3D" id="3.50.50.60">
    <property type="entry name" value="FAD/NAD(P)-binding domain"/>
    <property type="match status" value="1"/>
</dbReference>
<keyword evidence="1 10" id="KW-0963">Cytoplasm</keyword>
<dbReference type="PANTHER" id="PTHR13847">
    <property type="entry name" value="SARCOSINE DEHYDROGENASE-RELATED"/>
    <property type="match status" value="1"/>
</dbReference>
<dbReference type="GO" id="GO:0002097">
    <property type="term" value="P:tRNA wobble base modification"/>
    <property type="evidence" value="ECO:0007669"/>
    <property type="project" value="UniProtKB-UniRule"/>
</dbReference>
<feature type="domain" description="MnmC-like methyltransferase" evidence="12">
    <location>
        <begin position="111"/>
        <end position="231"/>
    </location>
</feature>
<dbReference type="InterPro" id="IPR008471">
    <property type="entry name" value="MnmC-like_methylTransf"/>
</dbReference>
<sequence>MPHYQPIEAARLDWDNGTPRSQEHGDIYFSTDGGIKETEYVFLQGNQLPQRWLEQDHFSIAETGFGTGLNFLCTLKHWQATAATSAHLNYISVEKHPLLKTDLQRAIASWPELAKIGAELIEHYPPLVHGLHQCKLFNGRVSLTLLFGDASAMLSDLETSVDAWYLDGFAPSKNPGMWTTELFRQIARLTKVNGSFATFTAAGMVRRGLKAAGFEVKTIAGFGRKRDMSVGRLIKPPQHTSKHPWFEYAKTQHSTKQAIVIGAGLAGCTISHTLAEQGWQITLIERHKEIAQQASGNLSGVLMPRLTADMSPAGQFYLSAFLHSSHWLNQLKQRDPSLPWFQSGVLQLCDEQQQQRMQTLGLPTDLLEICSRQQASERCGIQTQRGGLFFPSGGWLEPPALCQWLLDEQSASINKQLNQSALTLKRVNQQWQVIAEEGLIAEAETVIIANGYDAERLLDTNIFKLQKVRGQLVYLDTTTQSQRLKTPVCYDGYIIPSHKGLHCIGASYDINDHDTELRTESQQKVLSALNKEFSTFKETELKSGRVAFRTSTQDHLPLIGPVPNLTFYNKNYADLHHGKPAHHYPKAEYLPNLFLSVGHGSRGLVSCGYAAKLISYLLNATTQPNSSTRWKDIHPARYLIRRLITRKGA</sequence>
<evidence type="ECO:0000259" key="11">
    <source>
        <dbReference type="Pfam" id="PF01266"/>
    </source>
</evidence>
<dbReference type="InterPro" id="IPR017610">
    <property type="entry name" value="tRNA_S-uridine_synth_MnmC_C"/>
</dbReference>
<evidence type="ECO:0000256" key="8">
    <source>
        <dbReference type="ARBA" id="ARBA00023002"/>
    </source>
</evidence>
<keyword evidence="7 10" id="KW-0274">FAD</keyword>
<evidence type="ECO:0000256" key="7">
    <source>
        <dbReference type="ARBA" id="ARBA00022827"/>
    </source>
</evidence>
<name>A0A832J7M9_9GAMM</name>
<evidence type="ECO:0000256" key="3">
    <source>
        <dbReference type="ARBA" id="ARBA00022630"/>
    </source>
</evidence>
<dbReference type="EMBL" id="DRNF01000336">
    <property type="protein sequence ID" value="HHJ81031.1"/>
    <property type="molecule type" value="Genomic_DNA"/>
</dbReference>
<dbReference type="InterPro" id="IPR006076">
    <property type="entry name" value="FAD-dep_OxRdtase"/>
</dbReference>
<protein>
    <recommendedName>
        <fullName evidence="10">tRNA 5-methylaminomethyl-2-thiouridine biosynthesis bifunctional protein MnmC</fullName>
        <shortName evidence="10">tRNA mnm(5)s(2)U biosynthesis bifunctional protein</shortName>
    </recommendedName>
    <domain>
        <recommendedName>
            <fullName evidence="10">tRNA (mnm(5)s(2)U34)-methyltransferase</fullName>
            <ecNumber evidence="10">2.1.1.61</ecNumber>
        </recommendedName>
    </domain>
    <domain>
        <recommendedName>
            <fullName evidence="10">FAD-dependent cmnm(5)s(2)U34 oxidoreductase</fullName>
            <ecNumber evidence="10">1.5.-.-</ecNumber>
        </recommendedName>
    </domain>
</protein>
<keyword evidence="3 10" id="KW-0285">Flavoprotein</keyword>
<dbReference type="GO" id="GO:0004808">
    <property type="term" value="F:tRNA (5-methylaminomethyl-2-thiouridylate)(34)-methyltransferase activity"/>
    <property type="evidence" value="ECO:0007669"/>
    <property type="project" value="UniProtKB-EC"/>
</dbReference>
<dbReference type="Gene3D" id="3.30.9.10">
    <property type="entry name" value="D-Amino Acid Oxidase, subunit A, domain 2"/>
    <property type="match status" value="1"/>
</dbReference>
<dbReference type="GO" id="GO:0050660">
    <property type="term" value="F:flavin adenine dinucleotide binding"/>
    <property type="evidence" value="ECO:0007669"/>
    <property type="project" value="UniProtKB-UniRule"/>
</dbReference>
<dbReference type="Pfam" id="PF05430">
    <property type="entry name" value="Methyltransf_30"/>
    <property type="match status" value="1"/>
</dbReference>
<comment type="catalytic activity">
    <reaction evidence="10">
        <text>5-aminomethyl-2-thiouridine(34) in tRNA + S-adenosyl-L-methionine = 5-methylaminomethyl-2-thiouridine(34) in tRNA + S-adenosyl-L-homocysteine + H(+)</text>
        <dbReference type="Rhea" id="RHEA:19569"/>
        <dbReference type="Rhea" id="RHEA-COMP:10195"/>
        <dbReference type="Rhea" id="RHEA-COMP:10197"/>
        <dbReference type="ChEBI" id="CHEBI:15378"/>
        <dbReference type="ChEBI" id="CHEBI:57856"/>
        <dbReference type="ChEBI" id="CHEBI:59789"/>
        <dbReference type="ChEBI" id="CHEBI:74454"/>
        <dbReference type="ChEBI" id="CHEBI:74455"/>
        <dbReference type="EC" id="2.1.1.61"/>
    </reaction>
</comment>
<comment type="similarity">
    <text evidence="10">In the N-terminal section; belongs to the methyltransferase superfamily. tRNA (mnm(5)s(2)U34)-methyltransferase family.</text>
</comment>
<comment type="cofactor">
    <cofactor evidence="10">
        <name>FAD</name>
        <dbReference type="ChEBI" id="CHEBI:57692"/>
    </cofactor>
</comment>
<evidence type="ECO:0000256" key="4">
    <source>
        <dbReference type="ARBA" id="ARBA00022679"/>
    </source>
</evidence>
<evidence type="ECO:0000256" key="6">
    <source>
        <dbReference type="ARBA" id="ARBA00022694"/>
    </source>
</evidence>
<gene>
    <name evidence="10 13" type="primary">mnmC</name>
    <name evidence="13" type="ORF">ENJ65_05310</name>
</gene>
<proteinExistence type="inferred from homology"/>
<keyword evidence="5 10" id="KW-0949">S-adenosyl-L-methionine</keyword>
<comment type="similarity">
    <text evidence="10">In the C-terminal section; belongs to the DAO family.</text>
</comment>
<evidence type="ECO:0000256" key="1">
    <source>
        <dbReference type="ARBA" id="ARBA00022490"/>
    </source>
</evidence>
<keyword evidence="8 10" id="KW-0560">Oxidoreductase</keyword>
<dbReference type="EC" id="1.5.-.-" evidence="10"/>
<comment type="subcellular location">
    <subcellularLocation>
        <location evidence="10">Cytoplasm</location>
    </subcellularLocation>
</comment>
<dbReference type="SUPFAM" id="SSF51905">
    <property type="entry name" value="FAD/NAD(P)-binding domain"/>
    <property type="match status" value="1"/>
</dbReference>
<dbReference type="InterPro" id="IPR036188">
    <property type="entry name" value="FAD/NAD-bd_sf"/>
</dbReference>
<comment type="function">
    <text evidence="10">Catalyzes the last two steps in the biosynthesis of 5-methylaminomethyl-2-thiouridine (mnm(5)s(2)U) at the wobble position (U34) in tRNA. Catalyzes the FAD-dependent demodification of cmnm(5)s(2)U34 to nm(5)s(2)U34, followed by the transfer of a methyl group from S-adenosyl-L-methionine to nm(5)s(2)U34, to form mnm(5)s(2)U34.</text>
</comment>
<dbReference type="GO" id="GO:0016645">
    <property type="term" value="F:oxidoreductase activity, acting on the CH-NH group of donors"/>
    <property type="evidence" value="ECO:0007669"/>
    <property type="project" value="InterPro"/>
</dbReference>
<evidence type="ECO:0000259" key="12">
    <source>
        <dbReference type="Pfam" id="PF05430"/>
    </source>
</evidence>